<dbReference type="AlphaFoldDB" id="A0A8J3YS58"/>
<evidence type="ECO:0000313" key="1">
    <source>
        <dbReference type="EMBL" id="GIJ50869.1"/>
    </source>
</evidence>
<comment type="caution">
    <text evidence="1">The sequence shown here is derived from an EMBL/GenBank/DDBJ whole genome shotgun (WGS) entry which is preliminary data.</text>
</comment>
<sequence>MTVQGTARWWRRGRDEAQARARAAAGSAASVFVAVDGLQRSTELQVDSLVALDPAAGARVGPDWQALRADTDAALAAYLKVPAEFDIETDLSERDARLAEAAFRHAEETLQRAATAMRDFTARHAAVFSHVEAAVTRLGAAGREADAALSAARAAIEAAERAGTPAFEAAEVLSAAERARAIVAEGPAVHGLRATVAAADGVLAEAARARSLAETVREQGEEVRRSLASVHTRADAVATRRERLPATLSALRREFVAAAYADVEGSPAEADRLLSAARERIAAAERESTRQHWPSARAEVAAAREALDAASHAVDAVTRRLAALEELKRDPREPVRRTRFAVREAQRLFVFLGQNVDRKYAPQLDSLVRRIGAAEEALEAPHPDYWRVDRDLARIRDETAAVVSAMRGVPRS</sequence>
<name>A0A8J3YS58_9ACTN</name>
<proteinExistence type="predicted"/>
<dbReference type="RefSeq" id="WP_203904290.1">
    <property type="nucleotide sequence ID" value="NZ_BOPF01000040.1"/>
</dbReference>
<evidence type="ECO:0000313" key="2">
    <source>
        <dbReference type="Proteomes" id="UP000619260"/>
    </source>
</evidence>
<accession>A0A8J3YS58</accession>
<keyword evidence="2" id="KW-1185">Reference proteome</keyword>
<dbReference type="Proteomes" id="UP000619260">
    <property type="component" value="Unassembled WGS sequence"/>
</dbReference>
<dbReference type="EMBL" id="BOPF01000040">
    <property type="protein sequence ID" value="GIJ50869.1"/>
    <property type="molecule type" value="Genomic_DNA"/>
</dbReference>
<organism evidence="1 2">
    <name type="scientific">Virgisporangium aliadipatigenens</name>
    <dbReference type="NCBI Taxonomy" id="741659"/>
    <lineage>
        <taxon>Bacteria</taxon>
        <taxon>Bacillati</taxon>
        <taxon>Actinomycetota</taxon>
        <taxon>Actinomycetes</taxon>
        <taxon>Micromonosporales</taxon>
        <taxon>Micromonosporaceae</taxon>
        <taxon>Virgisporangium</taxon>
    </lineage>
</organism>
<protein>
    <submittedName>
        <fullName evidence="1">Uncharacterized protein</fullName>
    </submittedName>
</protein>
<reference evidence="1" key="1">
    <citation type="submission" date="2021-01" db="EMBL/GenBank/DDBJ databases">
        <title>Whole genome shotgun sequence of Virgisporangium aliadipatigenens NBRC 105644.</title>
        <authorList>
            <person name="Komaki H."/>
            <person name="Tamura T."/>
        </authorList>
    </citation>
    <scope>NUCLEOTIDE SEQUENCE</scope>
    <source>
        <strain evidence="1">NBRC 105644</strain>
    </source>
</reference>
<gene>
    <name evidence="1" type="ORF">Val02_77550</name>
</gene>